<proteinExistence type="predicted"/>
<feature type="region of interest" description="Disordered" evidence="1">
    <location>
        <begin position="1"/>
        <end position="28"/>
    </location>
</feature>
<protein>
    <recommendedName>
        <fullName evidence="2">Adaptor protein ClpS core domain-containing protein</fullName>
    </recommendedName>
</protein>
<feature type="domain" description="Adaptor protein ClpS core" evidence="2">
    <location>
        <begin position="73"/>
        <end position="138"/>
    </location>
</feature>
<evidence type="ECO:0000256" key="1">
    <source>
        <dbReference type="SAM" id="MobiDB-lite"/>
    </source>
</evidence>
<reference evidence="3" key="1">
    <citation type="submission" date="2021-02" db="EMBL/GenBank/DDBJ databases">
        <title>First Annotated Genome of the Yellow-green Alga Tribonema minus.</title>
        <authorList>
            <person name="Mahan K.M."/>
        </authorList>
    </citation>
    <scope>NUCLEOTIDE SEQUENCE</scope>
    <source>
        <strain evidence="3">UTEX B ZZ1240</strain>
    </source>
</reference>
<accession>A0A836C8I8</accession>
<dbReference type="InterPro" id="IPR022935">
    <property type="entry name" value="ClpS"/>
</dbReference>
<dbReference type="AlphaFoldDB" id="A0A836C8I8"/>
<dbReference type="EMBL" id="JAFCMP010000550">
    <property type="protein sequence ID" value="KAG5175391.1"/>
    <property type="molecule type" value="Genomic_DNA"/>
</dbReference>
<comment type="caution">
    <text evidence="3">The sequence shown here is derived from an EMBL/GenBank/DDBJ whole genome shotgun (WGS) entry which is preliminary data.</text>
</comment>
<feature type="compositionally biased region" description="Polar residues" evidence="1">
    <location>
        <begin position="1"/>
        <end position="17"/>
    </location>
</feature>
<feature type="region of interest" description="Disordered" evidence="1">
    <location>
        <begin position="40"/>
        <end position="67"/>
    </location>
</feature>
<dbReference type="SUPFAM" id="SSF54736">
    <property type="entry name" value="ClpS-like"/>
    <property type="match status" value="1"/>
</dbReference>
<evidence type="ECO:0000313" key="3">
    <source>
        <dbReference type="EMBL" id="KAG5175391.1"/>
    </source>
</evidence>
<name>A0A836C8I8_9STRA</name>
<dbReference type="GO" id="GO:0030163">
    <property type="term" value="P:protein catabolic process"/>
    <property type="evidence" value="ECO:0007669"/>
    <property type="project" value="InterPro"/>
</dbReference>
<dbReference type="Proteomes" id="UP000664859">
    <property type="component" value="Unassembled WGS sequence"/>
</dbReference>
<gene>
    <name evidence="3" type="ORF">JKP88DRAFT_283579</name>
</gene>
<dbReference type="InterPro" id="IPR003769">
    <property type="entry name" value="ClpS_core"/>
</dbReference>
<sequence length="150" mass="16801">MSATIRRVNMQQQTAHRSPTVALAPGSKVGKAKVQLQKSLSLAQPKEEAQKAATDGAKAKPKQRRVTESEDCPMYKVLLLGDEGYEREHVIMAIQDIIPETDNKKSTEIFEEAQKTGTGMCGVFPEEHAELYVQQFTRCEPMIYADMEEE</sequence>
<keyword evidence="4" id="KW-1185">Reference proteome</keyword>
<dbReference type="OrthoDB" id="2308at2759"/>
<dbReference type="GO" id="GO:0006508">
    <property type="term" value="P:proteolysis"/>
    <property type="evidence" value="ECO:0007669"/>
    <property type="project" value="InterPro"/>
</dbReference>
<evidence type="ECO:0000259" key="2">
    <source>
        <dbReference type="Pfam" id="PF02617"/>
    </source>
</evidence>
<organism evidence="3 4">
    <name type="scientific">Tribonema minus</name>
    <dbReference type="NCBI Taxonomy" id="303371"/>
    <lineage>
        <taxon>Eukaryota</taxon>
        <taxon>Sar</taxon>
        <taxon>Stramenopiles</taxon>
        <taxon>Ochrophyta</taxon>
        <taxon>PX clade</taxon>
        <taxon>Xanthophyceae</taxon>
        <taxon>Tribonematales</taxon>
        <taxon>Tribonemataceae</taxon>
        <taxon>Tribonema</taxon>
    </lineage>
</organism>
<dbReference type="PANTHER" id="PTHR33473">
    <property type="entry name" value="ATP-DEPENDENT CLP PROTEASE ADAPTER PROTEIN CLPS1, CHLOROPLASTIC"/>
    <property type="match status" value="1"/>
</dbReference>
<dbReference type="Gene3D" id="3.30.1390.10">
    <property type="match status" value="1"/>
</dbReference>
<dbReference type="PANTHER" id="PTHR33473:SF17">
    <property type="entry name" value="ATP-DEPENDENT CLP PROTEASE ADAPTER PROTEIN CLPS1, CHLOROPLASTIC"/>
    <property type="match status" value="1"/>
</dbReference>
<evidence type="ECO:0000313" key="4">
    <source>
        <dbReference type="Proteomes" id="UP000664859"/>
    </source>
</evidence>
<dbReference type="Pfam" id="PF02617">
    <property type="entry name" value="ClpS"/>
    <property type="match status" value="1"/>
</dbReference>
<dbReference type="InterPro" id="IPR014719">
    <property type="entry name" value="Ribosomal_bL12_C/ClpS-like"/>
</dbReference>